<name>A0ABD0ZB66_CARAN</name>
<dbReference type="InterPro" id="IPR006630">
    <property type="entry name" value="La_HTH"/>
</dbReference>
<evidence type="ECO:0000256" key="3">
    <source>
        <dbReference type="SAM" id="MobiDB-lite"/>
    </source>
</evidence>
<reference evidence="5 6" key="1">
    <citation type="submission" date="2024-04" db="EMBL/GenBank/DDBJ databases">
        <title>Genome assembly C_amara_ONT_v2.</title>
        <authorList>
            <person name="Yant L."/>
            <person name="Moore C."/>
            <person name="Slenker M."/>
        </authorList>
    </citation>
    <scope>NUCLEOTIDE SEQUENCE [LARGE SCALE GENOMIC DNA]</scope>
    <source>
        <tissue evidence="5">Leaf</tissue>
    </source>
</reference>
<dbReference type="PANTHER" id="PTHR22792:SF139">
    <property type="entry name" value="HTH LA-TYPE RNA-BINDING DOMAIN-CONTAINING PROTEIN"/>
    <property type="match status" value="1"/>
</dbReference>
<dbReference type="InterPro" id="IPR036390">
    <property type="entry name" value="WH_DNA-bd_sf"/>
</dbReference>
<dbReference type="InterPro" id="IPR036388">
    <property type="entry name" value="WH-like_DNA-bd_sf"/>
</dbReference>
<dbReference type="CDD" id="cd07323">
    <property type="entry name" value="LAM"/>
    <property type="match status" value="1"/>
</dbReference>
<dbReference type="SMART" id="SM00715">
    <property type="entry name" value="LA"/>
    <property type="match status" value="1"/>
</dbReference>
<feature type="compositionally biased region" description="Polar residues" evidence="3">
    <location>
        <begin position="1"/>
        <end position="17"/>
    </location>
</feature>
<gene>
    <name evidence="5" type="ORF">V5N11_032288</name>
</gene>
<dbReference type="PROSITE" id="PS50961">
    <property type="entry name" value="HTH_LA"/>
    <property type="match status" value="1"/>
</dbReference>
<dbReference type="PANTHER" id="PTHR22792">
    <property type="entry name" value="LUPUS LA PROTEIN-RELATED"/>
    <property type="match status" value="1"/>
</dbReference>
<comment type="caution">
    <text evidence="5">The sequence shown here is derived from an EMBL/GenBank/DDBJ whole genome shotgun (WGS) entry which is preliminary data.</text>
</comment>
<sequence>MESIPSASTISENSGNVETRRACKKPYNGNSEITPIMETFSWPSFSEAHKASSDSLRNVGYVSGTSSSSSVSYQETKNAITTHFLIHAEEVLPERINASASANRNISGQRLSCFPESHLPYPCPREQKQSGNHHPHQSHGGTHNHEHGYQNFNGNGRFTQPSRGIPGFVRNAPPPPPPLMLPIHDQHTLQIHQHFYPFGSPMVLHNSTPPLMFYPPPLRILFIKPSPIFYQAQEAPLKTRIRNQVHYYFSEENLKSDDFMRKRMDDQGFVHIQFIAGFNKLKALTRNIQLILDALQDSNLIELKGYEIRSRHMWRKFLMPLHSRVPFHPSLEDVMVN</sequence>
<accession>A0ABD0ZB66</accession>
<dbReference type="GO" id="GO:0003723">
    <property type="term" value="F:RNA binding"/>
    <property type="evidence" value="ECO:0007669"/>
    <property type="project" value="UniProtKB-UniRule"/>
</dbReference>
<evidence type="ECO:0000313" key="5">
    <source>
        <dbReference type="EMBL" id="KAL1191945.1"/>
    </source>
</evidence>
<feature type="region of interest" description="Disordered" evidence="3">
    <location>
        <begin position="1"/>
        <end position="29"/>
    </location>
</feature>
<keyword evidence="6" id="KW-1185">Reference proteome</keyword>
<evidence type="ECO:0000313" key="6">
    <source>
        <dbReference type="Proteomes" id="UP001558713"/>
    </source>
</evidence>
<feature type="region of interest" description="Disordered" evidence="3">
    <location>
        <begin position="120"/>
        <end position="157"/>
    </location>
</feature>
<feature type="domain" description="HTH La-type RNA-binding" evidence="4">
    <location>
        <begin position="231"/>
        <end position="320"/>
    </location>
</feature>
<dbReference type="Gene3D" id="1.10.10.10">
    <property type="entry name" value="Winged helix-like DNA-binding domain superfamily/Winged helix DNA-binding domain"/>
    <property type="match status" value="1"/>
</dbReference>
<organism evidence="5 6">
    <name type="scientific">Cardamine amara subsp. amara</name>
    <dbReference type="NCBI Taxonomy" id="228776"/>
    <lineage>
        <taxon>Eukaryota</taxon>
        <taxon>Viridiplantae</taxon>
        <taxon>Streptophyta</taxon>
        <taxon>Embryophyta</taxon>
        <taxon>Tracheophyta</taxon>
        <taxon>Spermatophyta</taxon>
        <taxon>Magnoliopsida</taxon>
        <taxon>eudicotyledons</taxon>
        <taxon>Gunneridae</taxon>
        <taxon>Pentapetalae</taxon>
        <taxon>rosids</taxon>
        <taxon>malvids</taxon>
        <taxon>Brassicales</taxon>
        <taxon>Brassicaceae</taxon>
        <taxon>Cardamineae</taxon>
        <taxon>Cardamine</taxon>
    </lineage>
</organism>
<dbReference type="EMBL" id="JBANAX010000839">
    <property type="protein sequence ID" value="KAL1191945.1"/>
    <property type="molecule type" value="Genomic_DNA"/>
</dbReference>
<dbReference type="Pfam" id="PF05383">
    <property type="entry name" value="La"/>
    <property type="match status" value="1"/>
</dbReference>
<evidence type="ECO:0000256" key="2">
    <source>
        <dbReference type="PROSITE-ProRule" id="PRU00332"/>
    </source>
</evidence>
<keyword evidence="1 2" id="KW-0694">RNA-binding</keyword>
<dbReference type="InterPro" id="IPR045180">
    <property type="entry name" value="La_dom_prot"/>
</dbReference>
<dbReference type="SUPFAM" id="SSF46785">
    <property type="entry name" value="Winged helix' DNA-binding domain"/>
    <property type="match status" value="1"/>
</dbReference>
<dbReference type="AlphaFoldDB" id="A0ABD0ZB66"/>
<protein>
    <submittedName>
        <fullName evidence="5">La-related protein 1C</fullName>
    </submittedName>
</protein>
<evidence type="ECO:0000259" key="4">
    <source>
        <dbReference type="PROSITE" id="PS50961"/>
    </source>
</evidence>
<proteinExistence type="predicted"/>
<dbReference type="Proteomes" id="UP001558713">
    <property type="component" value="Unassembled WGS sequence"/>
</dbReference>
<evidence type="ECO:0000256" key="1">
    <source>
        <dbReference type="ARBA" id="ARBA00022884"/>
    </source>
</evidence>